<evidence type="ECO:0000313" key="6">
    <source>
        <dbReference type="Proteomes" id="UP000664369"/>
    </source>
</evidence>
<evidence type="ECO:0000313" key="5">
    <source>
        <dbReference type="EMBL" id="MBO2012122.1"/>
    </source>
</evidence>
<dbReference type="PANTHER" id="PTHR43280">
    <property type="entry name" value="ARAC-FAMILY TRANSCRIPTIONAL REGULATOR"/>
    <property type="match status" value="1"/>
</dbReference>
<dbReference type="RefSeq" id="WP_208177891.1">
    <property type="nucleotide sequence ID" value="NZ_JAGETZ010000015.1"/>
</dbReference>
<keyword evidence="3" id="KW-0804">Transcription</keyword>
<dbReference type="SUPFAM" id="SSF46689">
    <property type="entry name" value="Homeodomain-like"/>
    <property type="match status" value="1"/>
</dbReference>
<name>A0ABS3QLN1_9BACT</name>
<keyword evidence="1" id="KW-0805">Transcription regulation</keyword>
<organism evidence="5 6">
    <name type="scientific">Hymenobacter negativus</name>
    <dbReference type="NCBI Taxonomy" id="2795026"/>
    <lineage>
        <taxon>Bacteria</taxon>
        <taxon>Pseudomonadati</taxon>
        <taxon>Bacteroidota</taxon>
        <taxon>Cytophagia</taxon>
        <taxon>Cytophagales</taxon>
        <taxon>Hymenobacteraceae</taxon>
        <taxon>Hymenobacter</taxon>
    </lineage>
</organism>
<keyword evidence="2" id="KW-0238">DNA-binding</keyword>
<dbReference type="InterPro" id="IPR018060">
    <property type="entry name" value="HTH_AraC"/>
</dbReference>
<dbReference type="EMBL" id="JAGETZ010000015">
    <property type="protein sequence ID" value="MBO2012122.1"/>
    <property type="molecule type" value="Genomic_DNA"/>
</dbReference>
<dbReference type="Pfam" id="PF12833">
    <property type="entry name" value="HTH_18"/>
    <property type="match status" value="1"/>
</dbReference>
<accession>A0ABS3QLN1</accession>
<dbReference type="InterPro" id="IPR020449">
    <property type="entry name" value="Tscrpt_reg_AraC-type_HTH"/>
</dbReference>
<dbReference type="InterPro" id="IPR009057">
    <property type="entry name" value="Homeodomain-like_sf"/>
</dbReference>
<dbReference type="PROSITE" id="PS01124">
    <property type="entry name" value="HTH_ARAC_FAMILY_2"/>
    <property type="match status" value="1"/>
</dbReference>
<sequence>MLTNSVSPVLLRSGTPLFELREFGADTSYTQWQQLPTYSVLWIQQGQGCYDDALSTSPFAVQTLLFFAANQPFRLCFELGTDVRGVALHFGADFYCLERHQAETTNNRVLFNVLAEPVAVQLGTRDQATFASVVDLLRREIAQPALAQQELLASCLKILLIQASRLRLEQAEASPTSAAPDRVPSVLRQLEQLIEQHYHQKHSPADYADLLHLTPKTLGKLTRTYFRRTLTELIQARIVVEAKRELYLTTKSIKEIAFALGFSDQYYFSRFFKHITRVAPQEYRRATSSEREALLTN</sequence>
<dbReference type="Proteomes" id="UP000664369">
    <property type="component" value="Unassembled WGS sequence"/>
</dbReference>
<gene>
    <name evidence="5" type="ORF">J4E00_23860</name>
</gene>
<evidence type="ECO:0000259" key="4">
    <source>
        <dbReference type="PROSITE" id="PS01124"/>
    </source>
</evidence>
<feature type="domain" description="HTH araC/xylS-type" evidence="4">
    <location>
        <begin position="188"/>
        <end position="286"/>
    </location>
</feature>
<dbReference type="PANTHER" id="PTHR43280:SF32">
    <property type="entry name" value="TRANSCRIPTIONAL REGULATORY PROTEIN"/>
    <property type="match status" value="1"/>
</dbReference>
<protein>
    <submittedName>
        <fullName evidence="5">Helix-turn-helix transcriptional regulator</fullName>
    </submittedName>
</protein>
<evidence type="ECO:0000256" key="1">
    <source>
        <dbReference type="ARBA" id="ARBA00023015"/>
    </source>
</evidence>
<proteinExistence type="predicted"/>
<dbReference type="PRINTS" id="PR00032">
    <property type="entry name" value="HTHARAC"/>
</dbReference>
<dbReference type="Gene3D" id="1.10.10.60">
    <property type="entry name" value="Homeodomain-like"/>
    <property type="match status" value="1"/>
</dbReference>
<comment type="caution">
    <text evidence="5">The sequence shown here is derived from an EMBL/GenBank/DDBJ whole genome shotgun (WGS) entry which is preliminary data.</text>
</comment>
<reference evidence="5 6" key="1">
    <citation type="submission" date="2021-03" db="EMBL/GenBank/DDBJ databases">
        <authorList>
            <person name="Kim M.K."/>
        </authorList>
    </citation>
    <scope>NUCLEOTIDE SEQUENCE [LARGE SCALE GENOMIC DNA]</scope>
    <source>
        <strain evidence="5 6">BT442</strain>
    </source>
</reference>
<keyword evidence="6" id="KW-1185">Reference proteome</keyword>
<evidence type="ECO:0000256" key="3">
    <source>
        <dbReference type="ARBA" id="ARBA00023163"/>
    </source>
</evidence>
<evidence type="ECO:0000256" key="2">
    <source>
        <dbReference type="ARBA" id="ARBA00023125"/>
    </source>
</evidence>
<dbReference type="SMART" id="SM00342">
    <property type="entry name" value="HTH_ARAC"/>
    <property type="match status" value="1"/>
</dbReference>